<dbReference type="InterPro" id="IPR017938">
    <property type="entry name" value="Riboflavin_synthase-like_b-brl"/>
</dbReference>
<dbReference type="GO" id="GO:0046210">
    <property type="term" value="P:nitric oxide catabolic process"/>
    <property type="evidence" value="ECO:0007669"/>
    <property type="project" value="TreeGrafter"/>
</dbReference>
<evidence type="ECO:0000256" key="7">
    <source>
        <dbReference type="ARBA" id="ARBA00023027"/>
    </source>
</evidence>
<dbReference type="Pfam" id="PF00042">
    <property type="entry name" value="Globin"/>
    <property type="match status" value="1"/>
</dbReference>
<evidence type="ECO:0000256" key="1">
    <source>
        <dbReference type="ARBA" id="ARBA00006401"/>
    </source>
</evidence>
<evidence type="ECO:0000256" key="8">
    <source>
        <dbReference type="ARBA" id="ARBA00048649"/>
    </source>
</evidence>
<evidence type="ECO:0000256" key="10">
    <source>
        <dbReference type="RuleBase" id="RU000356"/>
    </source>
</evidence>
<dbReference type="EC" id="1.14.12.17" evidence="2"/>
<comment type="similarity">
    <text evidence="10">Belongs to the globin family.</text>
</comment>
<evidence type="ECO:0000256" key="3">
    <source>
        <dbReference type="ARBA" id="ARBA00022617"/>
    </source>
</evidence>
<dbReference type="InterPro" id="IPR039261">
    <property type="entry name" value="FNR_nucleotide-bd"/>
</dbReference>
<dbReference type="PANTHER" id="PTHR43396:SF3">
    <property type="entry name" value="FLAVOHEMOPROTEIN"/>
    <property type="match status" value="1"/>
</dbReference>
<dbReference type="GO" id="GO:0071949">
    <property type="term" value="F:FAD binding"/>
    <property type="evidence" value="ECO:0007669"/>
    <property type="project" value="TreeGrafter"/>
</dbReference>
<comment type="caution">
    <text evidence="13">The sequence shown here is derived from an EMBL/GenBank/DDBJ whole genome shotgun (WGS) entry which is preliminary data.</text>
</comment>
<keyword evidence="14" id="KW-1185">Reference proteome</keyword>
<evidence type="ECO:0000259" key="12">
    <source>
        <dbReference type="PROSITE" id="PS51384"/>
    </source>
</evidence>
<dbReference type="GO" id="GO:0020037">
    <property type="term" value="F:heme binding"/>
    <property type="evidence" value="ECO:0007669"/>
    <property type="project" value="InterPro"/>
</dbReference>
<dbReference type="Pfam" id="PF00175">
    <property type="entry name" value="NAD_binding_1"/>
    <property type="match status" value="1"/>
</dbReference>
<keyword evidence="7" id="KW-0520">NAD</keyword>
<evidence type="ECO:0000259" key="11">
    <source>
        <dbReference type="PROSITE" id="PS01033"/>
    </source>
</evidence>
<dbReference type="GO" id="GO:0071500">
    <property type="term" value="P:cellular response to nitrosative stress"/>
    <property type="evidence" value="ECO:0007669"/>
    <property type="project" value="TreeGrafter"/>
</dbReference>
<protein>
    <recommendedName>
        <fullName evidence="2">nitric oxide dioxygenase</fullName>
        <ecNumber evidence="2">1.14.12.17</ecNumber>
    </recommendedName>
</protein>
<evidence type="ECO:0000256" key="4">
    <source>
        <dbReference type="ARBA" id="ARBA00022621"/>
    </source>
</evidence>
<comment type="catalytic activity">
    <reaction evidence="8">
        <text>2 nitric oxide + NADH + 2 O2 = 2 nitrate + NAD(+) + H(+)</text>
        <dbReference type="Rhea" id="RHEA:19469"/>
        <dbReference type="ChEBI" id="CHEBI:15378"/>
        <dbReference type="ChEBI" id="CHEBI:15379"/>
        <dbReference type="ChEBI" id="CHEBI:16480"/>
        <dbReference type="ChEBI" id="CHEBI:17632"/>
        <dbReference type="ChEBI" id="CHEBI:57540"/>
        <dbReference type="ChEBI" id="CHEBI:57945"/>
        <dbReference type="EC" id="1.14.12.17"/>
    </reaction>
</comment>
<keyword evidence="10" id="KW-0813">Transport</keyword>
<name>A0A438BJ38_9NOCA</name>
<dbReference type="OrthoDB" id="9801223at2"/>
<evidence type="ECO:0000313" key="14">
    <source>
        <dbReference type="Proteomes" id="UP000286208"/>
    </source>
</evidence>
<keyword evidence="3 10" id="KW-0349">Heme</keyword>
<dbReference type="SUPFAM" id="SSF52343">
    <property type="entry name" value="Ferredoxin reductase-like, C-terminal NADP-linked domain"/>
    <property type="match status" value="1"/>
</dbReference>
<dbReference type="SUPFAM" id="SSF63380">
    <property type="entry name" value="Riboflavin synthase domain-like"/>
    <property type="match status" value="1"/>
</dbReference>
<accession>A0A438BJ38</accession>
<dbReference type="PANTHER" id="PTHR43396">
    <property type="entry name" value="FLAVOHEMOPROTEIN"/>
    <property type="match status" value="1"/>
</dbReference>
<dbReference type="GO" id="GO:0046872">
    <property type="term" value="F:metal ion binding"/>
    <property type="evidence" value="ECO:0007669"/>
    <property type="project" value="UniProtKB-KW"/>
</dbReference>
<dbReference type="Gene3D" id="2.40.30.10">
    <property type="entry name" value="Translation factors"/>
    <property type="match status" value="1"/>
</dbReference>
<sequence length="384" mass="41510">MLSDKHAEVIRATLPVVGENIGAITGLFYTKLFDAAPVLERDVFNRSNQARGEQQKALAGSIANFATLLISDTDEDPRTTIGRIAHKHASLGVSEAQYDVVHQFLFEAIVEVLGEAVTPEVAEAWDAVYWLLANALIDAEKQLYKAADVDPDTVLREVQVLDVVRRTEDVISLVLDASGFQDPVPGQYLSIGVALPDGARQLRQYSIVDFGDGRIEVAVKRDKSDPLGEVSNFIHDHVTAGSTVVASPPFGDVGLPEGDGRVYLLSKGIGNAPFVGILRGMVAQGRKNPVVVIHADPDGASHAFADATADLVDKLGGEHVFCYTQPDETFPQAVEERTFEDNDHALICGSVDFVAATHKLLTVAGVDDSRIHYEVFGPDSWLRS</sequence>
<comment type="similarity">
    <text evidence="1">In the C-terminal section; belongs to the flavoprotein pyridine nucleotide cytochrome reductase family.</text>
</comment>
<dbReference type="InterPro" id="IPR001433">
    <property type="entry name" value="OxRdtase_FAD/NAD-bd"/>
</dbReference>
<comment type="catalytic activity">
    <reaction evidence="9">
        <text>2 nitric oxide + NADPH + 2 O2 = 2 nitrate + NADP(+) + H(+)</text>
        <dbReference type="Rhea" id="RHEA:19465"/>
        <dbReference type="ChEBI" id="CHEBI:15378"/>
        <dbReference type="ChEBI" id="CHEBI:15379"/>
        <dbReference type="ChEBI" id="CHEBI:16480"/>
        <dbReference type="ChEBI" id="CHEBI:17632"/>
        <dbReference type="ChEBI" id="CHEBI:57783"/>
        <dbReference type="ChEBI" id="CHEBI:58349"/>
        <dbReference type="EC" id="1.14.12.17"/>
    </reaction>
</comment>
<proteinExistence type="inferred from homology"/>
<dbReference type="PROSITE" id="PS51384">
    <property type="entry name" value="FAD_FR"/>
    <property type="match status" value="1"/>
</dbReference>
<gene>
    <name evidence="13" type="ORF">EGT67_06585</name>
</gene>
<dbReference type="EMBL" id="RKLP01000002">
    <property type="protein sequence ID" value="RVW10897.1"/>
    <property type="molecule type" value="Genomic_DNA"/>
</dbReference>
<dbReference type="GO" id="GO:0005344">
    <property type="term" value="F:oxygen carrier activity"/>
    <property type="evidence" value="ECO:0007669"/>
    <property type="project" value="UniProtKB-KW"/>
</dbReference>
<keyword evidence="6" id="KW-0408">Iron</keyword>
<dbReference type="SUPFAM" id="SSF46458">
    <property type="entry name" value="Globin-like"/>
    <property type="match status" value="1"/>
</dbReference>
<dbReference type="Proteomes" id="UP000286208">
    <property type="component" value="Unassembled WGS sequence"/>
</dbReference>
<dbReference type="InterPro" id="IPR000971">
    <property type="entry name" value="Globin"/>
</dbReference>
<feature type="domain" description="Globin" evidence="11">
    <location>
        <begin position="1"/>
        <end position="141"/>
    </location>
</feature>
<dbReference type="GO" id="GO:0008941">
    <property type="term" value="F:nitric oxide dioxygenase NAD(P)H activity"/>
    <property type="evidence" value="ECO:0007669"/>
    <property type="project" value="UniProtKB-EC"/>
</dbReference>
<evidence type="ECO:0000256" key="2">
    <source>
        <dbReference type="ARBA" id="ARBA00012229"/>
    </source>
</evidence>
<organism evidence="13 14">
    <name type="scientific">Prescottella agglutinans</name>
    <dbReference type="NCBI Taxonomy" id="1644129"/>
    <lineage>
        <taxon>Bacteria</taxon>
        <taxon>Bacillati</taxon>
        <taxon>Actinomycetota</taxon>
        <taxon>Actinomycetes</taxon>
        <taxon>Mycobacteriales</taxon>
        <taxon>Nocardiaceae</taxon>
        <taxon>Prescottella</taxon>
    </lineage>
</organism>
<dbReference type="InterPro" id="IPR009050">
    <property type="entry name" value="Globin-like_sf"/>
</dbReference>
<keyword evidence="5" id="KW-0479">Metal-binding</keyword>
<dbReference type="InterPro" id="IPR012292">
    <property type="entry name" value="Globin/Proto"/>
</dbReference>
<dbReference type="GO" id="GO:0019825">
    <property type="term" value="F:oxygen binding"/>
    <property type="evidence" value="ECO:0007669"/>
    <property type="project" value="InterPro"/>
</dbReference>
<evidence type="ECO:0000256" key="6">
    <source>
        <dbReference type="ARBA" id="ARBA00023004"/>
    </source>
</evidence>
<reference evidence="13 14" key="1">
    <citation type="submission" date="2018-11" db="EMBL/GenBank/DDBJ databases">
        <title>Rhodococcus spongicola sp. nov. and Rhodococcus xishaensis sp. nov. from marine sponges.</title>
        <authorList>
            <person name="Li L."/>
            <person name="Lin H.W."/>
        </authorList>
    </citation>
    <scope>NUCLEOTIDE SEQUENCE [LARGE SCALE GENOMIC DNA]</scope>
    <source>
        <strain evidence="13 14">CCTCC AB2014297</strain>
    </source>
</reference>
<dbReference type="CDD" id="cd14782">
    <property type="entry name" value="FHb-globin_2"/>
    <property type="match status" value="1"/>
</dbReference>
<dbReference type="AlphaFoldDB" id="A0A438BJ38"/>
<evidence type="ECO:0000256" key="5">
    <source>
        <dbReference type="ARBA" id="ARBA00022723"/>
    </source>
</evidence>
<keyword evidence="4 10" id="KW-0561">Oxygen transport</keyword>
<dbReference type="InterPro" id="IPR017927">
    <property type="entry name" value="FAD-bd_FR_type"/>
</dbReference>
<dbReference type="PROSITE" id="PS01033">
    <property type="entry name" value="GLOBIN"/>
    <property type="match status" value="1"/>
</dbReference>
<dbReference type="Gene3D" id="1.10.490.10">
    <property type="entry name" value="Globins"/>
    <property type="match status" value="1"/>
</dbReference>
<dbReference type="Gene3D" id="3.40.50.80">
    <property type="entry name" value="Nucleotide-binding domain of ferredoxin-NADP reductase (FNR) module"/>
    <property type="match status" value="1"/>
</dbReference>
<evidence type="ECO:0000313" key="13">
    <source>
        <dbReference type="EMBL" id="RVW10897.1"/>
    </source>
</evidence>
<evidence type="ECO:0000256" key="9">
    <source>
        <dbReference type="ARBA" id="ARBA00049433"/>
    </source>
</evidence>
<feature type="domain" description="FAD-binding FR-type" evidence="12">
    <location>
        <begin position="153"/>
        <end position="256"/>
    </location>
</feature>